<feature type="compositionally biased region" description="Basic and acidic residues" evidence="9">
    <location>
        <begin position="71"/>
        <end position="83"/>
    </location>
</feature>
<dbReference type="PANTHER" id="PTHR30518">
    <property type="entry name" value="ENDOLYTIC MUREIN TRANSGLYCOSYLASE"/>
    <property type="match status" value="1"/>
</dbReference>
<feature type="compositionally biased region" description="Polar residues" evidence="9">
    <location>
        <begin position="84"/>
        <end position="93"/>
    </location>
</feature>
<dbReference type="EC" id="4.2.2.29" evidence="7"/>
<evidence type="ECO:0000256" key="9">
    <source>
        <dbReference type="SAM" id="MobiDB-lite"/>
    </source>
</evidence>
<organism evidence="11 12">
    <name type="scientific">Streptococcus parauberis</name>
    <dbReference type="NCBI Taxonomy" id="1348"/>
    <lineage>
        <taxon>Bacteria</taxon>
        <taxon>Bacillati</taxon>
        <taxon>Bacillota</taxon>
        <taxon>Bacilli</taxon>
        <taxon>Lactobacillales</taxon>
        <taxon>Streptococcaceae</taxon>
        <taxon>Streptococcus</taxon>
    </lineage>
</organism>
<evidence type="ECO:0000256" key="5">
    <source>
        <dbReference type="ARBA" id="ARBA00023239"/>
    </source>
</evidence>
<dbReference type="EMBL" id="JARQAG010000001">
    <property type="protein sequence ID" value="MDT2730670.1"/>
    <property type="molecule type" value="Genomic_DNA"/>
</dbReference>
<evidence type="ECO:0000256" key="4">
    <source>
        <dbReference type="ARBA" id="ARBA00023136"/>
    </source>
</evidence>
<dbReference type="GO" id="GO:0008932">
    <property type="term" value="F:lytic endotransglycosylase activity"/>
    <property type="evidence" value="ECO:0007669"/>
    <property type="project" value="UniProtKB-UniRule"/>
</dbReference>
<dbReference type="HAMAP" id="MF_02065">
    <property type="entry name" value="MltG"/>
    <property type="match status" value="1"/>
</dbReference>
<dbReference type="RefSeq" id="WP_096633837.1">
    <property type="nucleotide sequence ID" value="NZ_JARQAG010000001.1"/>
</dbReference>
<dbReference type="CDD" id="cd08010">
    <property type="entry name" value="MltG_like"/>
    <property type="match status" value="1"/>
</dbReference>
<reference evidence="10" key="2">
    <citation type="submission" date="2023-03" db="EMBL/GenBank/DDBJ databases">
        <authorList>
            <person name="Shen W."/>
            <person name="Cai J."/>
        </authorList>
    </citation>
    <scope>NUCLEOTIDE SEQUENCE</scope>
    <source>
        <strain evidence="10">P82-2</strain>
    </source>
</reference>
<keyword evidence="1 7" id="KW-1003">Cell membrane</keyword>
<keyword evidence="2 7" id="KW-0812">Transmembrane</keyword>
<feature type="coiled-coil region" evidence="8">
    <location>
        <begin position="18"/>
        <end position="69"/>
    </location>
</feature>
<feature type="region of interest" description="Disordered" evidence="9">
    <location>
        <begin position="223"/>
        <end position="243"/>
    </location>
</feature>
<name>A0A854WNG9_9STRE</name>
<dbReference type="Gene3D" id="3.30.1490.480">
    <property type="entry name" value="Endolytic murein transglycosylase"/>
    <property type="match status" value="1"/>
</dbReference>
<reference evidence="11 12" key="1">
    <citation type="submission" date="2016-06" db="EMBL/GenBank/DDBJ databases">
        <authorList>
            <person name="Haines A.N."/>
            <person name="Council K.R."/>
        </authorList>
    </citation>
    <scope>NUCLEOTIDE SEQUENCE [LARGE SCALE GENOMIC DNA]</scope>
    <source>
        <strain evidence="11 12">SP158-29</strain>
    </source>
</reference>
<comment type="caution">
    <text evidence="11">The sequence shown here is derived from an EMBL/GenBank/DDBJ whole genome shotgun (WGS) entry which is preliminary data.</text>
</comment>
<dbReference type="InterPro" id="IPR003770">
    <property type="entry name" value="MLTG-like"/>
</dbReference>
<keyword evidence="4 7" id="KW-0472">Membrane</keyword>
<feature type="region of interest" description="Disordered" evidence="9">
    <location>
        <begin position="113"/>
        <end position="200"/>
    </location>
</feature>
<protein>
    <recommendedName>
        <fullName evidence="7">Endolytic murein transglycosylase</fullName>
        <ecNumber evidence="7">4.2.2.29</ecNumber>
    </recommendedName>
    <alternativeName>
        <fullName evidence="7">Peptidoglycan lytic transglycosylase</fullName>
    </alternativeName>
    <alternativeName>
        <fullName evidence="7">Peptidoglycan polymerization terminase</fullName>
    </alternativeName>
</protein>
<evidence type="ECO:0000256" key="1">
    <source>
        <dbReference type="ARBA" id="ARBA00022475"/>
    </source>
</evidence>
<keyword evidence="6 7" id="KW-0961">Cell wall biogenesis/degradation</keyword>
<dbReference type="AlphaFoldDB" id="A0A854WNG9"/>
<proteinExistence type="inferred from homology"/>
<dbReference type="GO" id="GO:0009252">
    <property type="term" value="P:peptidoglycan biosynthetic process"/>
    <property type="evidence" value="ECO:0007669"/>
    <property type="project" value="UniProtKB-UniRule"/>
</dbReference>
<comment type="subcellular location">
    <subcellularLocation>
        <location evidence="7">Cell membrane</location>
        <topology evidence="7">Single-pass membrane protein</topology>
    </subcellularLocation>
</comment>
<comment type="catalytic activity">
    <reaction evidence="7">
        <text>a peptidoglycan chain = a peptidoglycan chain with N-acetyl-1,6-anhydromuramyl-[peptide] at the reducing end + a peptidoglycan chain with N-acetylglucosamine at the non-reducing end.</text>
        <dbReference type="EC" id="4.2.2.29"/>
    </reaction>
</comment>
<comment type="function">
    <text evidence="7">Functions as a peptidoglycan terminase that cleaves nascent peptidoglycan strands endolytically to terminate their elongation.</text>
</comment>
<comment type="similarity">
    <text evidence="7">Belongs to the transglycosylase MltG family.</text>
</comment>
<evidence type="ECO:0000313" key="11">
    <source>
        <dbReference type="EMBL" id="PCH11512.1"/>
    </source>
</evidence>
<dbReference type="Gene3D" id="3.30.160.60">
    <property type="entry name" value="Classic Zinc Finger"/>
    <property type="match status" value="1"/>
</dbReference>
<evidence type="ECO:0000256" key="2">
    <source>
        <dbReference type="ARBA" id="ARBA00022692"/>
    </source>
</evidence>
<dbReference type="PANTHER" id="PTHR30518:SF2">
    <property type="entry name" value="ENDOLYTIC MUREIN TRANSGLYCOSYLASE"/>
    <property type="match status" value="1"/>
</dbReference>
<feature type="region of interest" description="Disordered" evidence="9">
    <location>
        <begin position="71"/>
        <end position="96"/>
    </location>
</feature>
<dbReference type="Proteomes" id="UP000217465">
    <property type="component" value="Unassembled WGS sequence"/>
</dbReference>
<dbReference type="Pfam" id="PF02618">
    <property type="entry name" value="YceG"/>
    <property type="match status" value="1"/>
</dbReference>
<evidence type="ECO:0000256" key="7">
    <source>
        <dbReference type="HAMAP-Rule" id="MF_02065"/>
    </source>
</evidence>
<dbReference type="GO" id="GO:0005886">
    <property type="term" value="C:plasma membrane"/>
    <property type="evidence" value="ECO:0007669"/>
    <property type="project" value="UniProtKB-SubCell"/>
</dbReference>
<dbReference type="GO" id="GO:0071555">
    <property type="term" value="P:cell wall organization"/>
    <property type="evidence" value="ECO:0007669"/>
    <property type="project" value="UniProtKB-KW"/>
</dbReference>
<feature type="site" description="Important for catalytic activity" evidence="7">
    <location>
        <position position="502"/>
    </location>
</feature>
<keyword evidence="3 7" id="KW-1133">Transmembrane helix</keyword>
<keyword evidence="5 7" id="KW-0456">Lyase</keyword>
<evidence type="ECO:0000256" key="6">
    <source>
        <dbReference type="ARBA" id="ARBA00023316"/>
    </source>
</evidence>
<dbReference type="NCBIfam" id="TIGR00247">
    <property type="entry name" value="endolytic transglycosylase MltG"/>
    <property type="match status" value="1"/>
</dbReference>
<evidence type="ECO:0000313" key="10">
    <source>
        <dbReference type="EMBL" id="MDT2730670.1"/>
    </source>
</evidence>
<dbReference type="Proteomes" id="UP001180515">
    <property type="component" value="Unassembled WGS sequence"/>
</dbReference>
<evidence type="ECO:0000256" key="8">
    <source>
        <dbReference type="SAM" id="Coils"/>
    </source>
</evidence>
<keyword evidence="8" id="KW-0175">Coiled coil</keyword>
<sequence>MTDHKDDKQKTPSKMSFKEQILAELEKANQIRKEKEEELHQQGLREDELRQKEIEVQKATQRTAELYHEYQKEAESQTVKDSESLTIGETQPQIVPLSANHLVAEAIEVSEIESTESFSENNSLEEDSGSESYAVYSESETSPLEKQTTSDRSNTNQTDFSESQEESLEKSDENFKEDESDLSKTIPFTPLMANDLDPTGLTTESQATILSNDDIVHYNHSENDKETLTEKQNETSTDEGGLVKKRAKRQHVNRLANKISLMIIAGILALMLLVAVIGTTYVYSAVNPIDKTDKKYVQVEIPVGSGNKLIGQILEEKGLIKNSTVFNFYTKFKNYGNFQSGYYNLQKSMSMGEIAKSLQIGGTAEPTKPVLGKVLIPEGYSIRQMAKAMEDNVNTKSTKDKSPFSSETFLKVISDDVFIKEMVKKYPRLLSSIPKKSDAIYQLEGYLFPATYNYYKGSSEKEMIDQMLATTDATMANYYDQIENDGKTVNEVLTLASLVEKEGSTDEDRRDIASVFYNRLNNGMALQSNIAILYAMGKLGDKTSLAEDASIDTTIKSPYNIYTNTGLMPGPVDSPGVSAIEATVKPANTDYLYFVANVKTGEVYYAKTYEQHSANVEKYVNSQIQ</sequence>
<accession>A0A854WNG9</accession>
<evidence type="ECO:0000313" key="12">
    <source>
        <dbReference type="Proteomes" id="UP000217465"/>
    </source>
</evidence>
<gene>
    <name evidence="7 10" type="primary">mltG</name>
    <name evidence="11" type="ORF">A9Y57_01816</name>
    <name evidence="10" type="ORF">P7G31_00190</name>
</gene>
<feature type="compositionally biased region" description="Basic and acidic residues" evidence="9">
    <location>
        <begin position="223"/>
        <end position="233"/>
    </location>
</feature>
<feature type="compositionally biased region" description="Polar residues" evidence="9">
    <location>
        <begin position="138"/>
        <end position="161"/>
    </location>
</feature>
<feature type="transmembrane region" description="Helical" evidence="7">
    <location>
        <begin position="259"/>
        <end position="283"/>
    </location>
</feature>
<evidence type="ECO:0000256" key="3">
    <source>
        <dbReference type="ARBA" id="ARBA00022989"/>
    </source>
</evidence>
<dbReference type="EMBL" id="NSGR01000009">
    <property type="protein sequence ID" value="PCH11512.1"/>
    <property type="molecule type" value="Genomic_DNA"/>
</dbReference>